<dbReference type="PANTHER" id="PTHR31465:SF15">
    <property type="entry name" value="LIPID TRANSPORTER ATNI-RELATED"/>
    <property type="match status" value="1"/>
</dbReference>
<feature type="compositionally biased region" description="Polar residues" evidence="5">
    <location>
        <begin position="303"/>
        <end position="313"/>
    </location>
</feature>
<protein>
    <submittedName>
        <fullName evidence="7">RTA1 domain protein</fullName>
    </submittedName>
</protein>
<organism evidence="7 8">
    <name type="scientific">Aspergillus heteromorphus CBS 117.55</name>
    <dbReference type="NCBI Taxonomy" id="1448321"/>
    <lineage>
        <taxon>Eukaryota</taxon>
        <taxon>Fungi</taxon>
        <taxon>Dikarya</taxon>
        <taxon>Ascomycota</taxon>
        <taxon>Pezizomycotina</taxon>
        <taxon>Eurotiomycetes</taxon>
        <taxon>Eurotiomycetidae</taxon>
        <taxon>Eurotiales</taxon>
        <taxon>Aspergillaceae</taxon>
        <taxon>Aspergillus</taxon>
        <taxon>Aspergillus subgen. Circumdati</taxon>
    </lineage>
</organism>
<feature type="transmembrane region" description="Helical" evidence="6">
    <location>
        <begin position="50"/>
        <end position="70"/>
    </location>
</feature>
<feature type="region of interest" description="Disordered" evidence="5">
    <location>
        <begin position="276"/>
        <end position="338"/>
    </location>
</feature>
<keyword evidence="8" id="KW-1185">Reference proteome</keyword>
<dbReference type="GO" id="GO:0016020">
    <property type="term" value="C:membrane"/>
    <property type="evidence" value="ECO:0007669"/>
    <property type="project" value="UniProtKB-SubCell"/>
</dbReference>
<keyword evidence="2 6" id="KW-0812">Transmembrane</keyword>
<dbReference type="OrthoDB" id="5384040at2759"/>
<feature type="transmembrane region" description="Helical" evidence="6">
    <location>
        <begin position="124"/>
        <end position="144"/>
    </location>
</feature>
<keyword evidence="3 6" id="KW-1133">Transmembrane helix</keyword>
<feature type="compositionally biased region" description="Basic and acidic residues" evidence="5">
    <location>
        <begin position="320"/>
        <end position="331"/>
    </location>
</feature>
<dbReference type="Pfam" id="PF04479">
    <property type="entry name" value="RTA1"/>
    <property type="match status" value="1"/>
</dbReference>
<proteinExistence type="predicted"/>
<dbReference type="InterPro" id="IPR007568">
    <property type="entry name" value="RTA1"/>
</dbReference>
<gene>
    <name evidence="7" type="ORF">BO70DRAFT_345636</name>
</gene>
<feature type="transmembrane region" description="Helical" evidence="6">
    <location>
        <begin position="156"/>
        <end position="180"/>
    </location>
</feature>
<feature type="transmembrane region" description="Helical" evidence="6">
    <location>
        <begin position="82"/>
        <end position="103"/>
    </location>
</feature>
<feature type="transmembrane region" description="Helical" evidence="6">
    <location>
        <begin position="20"/>
        <end position="38"/>
    </location>
</feature>
<dbReference type="AlphaFoldDB" id="A0A317UYP5"/>
<reference evidence="7 8" key="1">
    <citation type="submission" date="2016-12" db="EMBL/GenBank/DDBJ databases">
        <title>The genomes of Aspergillus section Nigri reveals drivers in fungal speciation.</title>
        <authorList>
            <consortium name="DOE Joint Genome Institute"/>
            <person name="Vesth T.C."/>
            <person name="Nybo J."/>
            <person name="Theobald S."/>
            <person name="Brandl J."/>
            <person name="Frisvad J.C."/>
            <person name="Nielsen K.F."/>
            <person name="Lyhne E.K."/>
            <person name="Kogle M.E."/>
            <person name="Kuo A."/>
            <person name="Riley R."/>
            <person name="Clum A."/>
            <person name="Nolan M."/>
            <person name="Lipzen A."/>
            <person name="Salamov A."/>
            <person name="Henrissat B."/>
            <person name="Wiebenga A."/>
            <person name="De Vries R.P."/>
            <person name="Grigoriev I.V."/>
            <person name="Mortensen U.H."/>
            <person name="Andersen M.R."/>
            <person name="Baker S.E."/>
        </authorList>
    </citation>
    <scope>NUCLEOTIDE SEQUENCE [LARGE SCALE GENOMIC DNA]</scope>
    <source>
        <strain evidence="7 8">CBS 117.55</strain>
    </source>
</reference>
<accession>A0A317UYP5</accession>
<feature type="transmembrane region" description="Helical" evidence="6">
    <location>
        <begin position="201"/>
        <end position="220"/>
    </location>
</feature>
<dbReference type="PANTHER" id="PTHR31465">
    <property type="entry name" value="PROTEIN RTA1-RELATED"/>
    <property type="match status" value="1"/>
</dbReference>
<dbReference type="STRING" id="1448321.A0A317UYP5"/>
<feature type="compositionally biased region" description="Basic residues" evidence="5">
    <location>
        <begin position="276"/>
        <end position="287"/>
    </location>
</feature>
<keyword evidence="4 6" id="KW-0472">Membrane</keyword>
<evidence type="ECO:0000256" key="6">
    <source>
        <dbReference type="SAM" id="Phobius"/>
    </source>
</evidence>
<evidence type="ECO:0000313" key="8">
    <source>
        <dbReference type="Proteomes" id="UP000247233"/>
    </source>
</evidence>
<dbReference type="RefSeq" id="XP_025394846.1">
    <property type="nucleotide sequence ID" value="XM_025541505.1"/>
</dbReference>
<dbReference type="Proteomes" id="UP000247233">
    <property type="component" value="Unassembled WGS sequence"/>
</dbReference>
<evidence type="ECO:0000256" key="3">
    <source>
        <dbReference type="ARBA" id="ARBA00022989"/>
    </source>
</evidence>
<evidence type="ECO:0000256" key="5">
    <source>
        <dbReference type="SAM" id="MobiDB-lite"/>
    </source>
</evidence>
<comment type="subcellular location">
    <subcellularLocation>
        <location evidence="1">Membrane</location>
        <topology evidence="1">Multi-pass membrane protein</topology>
    </subcellularLocation>
</comment>
<dbReference type="GeneID" id="37063742"/>
<dbReference type="VEuPathDB" id="FungiDB:BO70DRAFT_345636"/>
<evidence type="ECO:0000256" key="1">
    <source>
        <dbReference type="ARBA" id="ARBA00004141"/>
    </source>
</evidence>
<evidence type="ECO:0000256" key="4">
    <source>
        <dbReference type="ARBA" id="ARBA00023136"/>
    </source>
</evidence>
<dbReference type="EMBL" id="MSFL01000043">
    <property type="protein sequence ID" value="PWY66716.1"/>
    <property type="molecule type" value="Genomic_DNA"/>
</dbReference>
<sequence>MGLKSKCDLSSPNAQYDYCASGPAAILFSVLFGITMIAHLTQAIIYRKRFCWVIVMGTAWECLGLIMRTYSTINQVESNTASAGQLLVLLAPLWVNAYGYMIFGRMVYYYLPDRKIAGFRAEKLAKVFIWLDVTSFIVQATGGIMDSDFSNEMDTIGLHVYTAGIAMQEFFILCFCGLLVTFHRRMQGGGGNAERGTEWKTLAIAMYATLGCITIRIIYRLAEYADTNTAGTSILTTKEAFFYCLECVPIFSAMVIWNIWHPGRLMRGPESEFPKKIKISRKERKRMKREEKAQRKNGGKNGNYENPLTQSSDEAMLGEGRGEWPLDRMDDVETGYVR</sequence>
<evidence type="ECO:0000256" key="2">
    <source>
        <dbReference type="ARBA" id="ARBA00022692"/>
    </source>
</evidence>
<comment type="caution">
    <text evidence="7">The sequence shown here is derived from an EMBL/GenBank/DDBJ whole genome shotgun (WGS) entry which is preliminary data.</text>
</comment>
<feature type="transmembrane region" description="Helical" evidence="6">
    <location>
        <begin position="240"/>
        <end position="260"/>
    </location>
</feature>
<evidence type="ECO:0000313" key="7">
    <source>
        <dbReference type="EMBL" id="PWY66716.1"/>
    </source>
</evidence>
<name>A0A317UYP5_9EURO</name>